<dbReference type="PANTHER" id="PTHR19328">
    <property type="entry name" value="HEDGEHOG-INTERACTING PROTEIN"/>
    <property type="match status" value="1"/>
</dbReference>
<name>A0A838BLY7_9HYPH</name>
<evidence type="ECO:0000313" key="3">
    <source>
        <dbReference type="Proteomes" id="UP000572984"/>
    </source>
</evidence>
<keyword evidence="3" id="KW-1185">Reference proteome</keyword>
<dbReference type="PANTHER" id="PTHR19328:SF75">
    <property type="entry name" value="ALDOSE SUGAR DEHYDROGENASE YLII"/>
    <property type="match status" value="1"/>
</dbReference>
<dbReference type="Proteomes" id="UP000572984">
    <property type="component" value="Unassembled WGS sequence"/>
</dbReference>
<dbReference type="InterPro" id="IPR011049">
    <property type="entry name" value="Serralysin-like_metalloprot_C"/>
</dbReference>
<sequence>MAVRIGSQAADRLSGTNAADVIYGYDPHARTPPTMAANAIVSGLDHPLYLTSAPGDSRYLFILEKGGLAKVYDSSTGQTLGTPFLNVSSQIATDGEQGLLGLAFAPDFATSRTFYVYLSTADRDVEIREYKTLASDPLVADMESMQLIDRIDYPSSSDNHRGGWIGFGPDGYLYVATGDGADGDNSQNLSNQLGKILRLDVRSDAFSDPTKNYALPPDNPASIDGLGSAVGTGIYAAGLRNPWRVSFDRLTGEMYIGDVGQSAYEEIDLGRAGANYGWAVTEGPFNSRQFPNYTNPIHAYDHSLGQAVTGGYVYRGPEHDFQGTYFFSDFGSSKIWSLQHVSGTWSFKDLTGQVAVGGGPIELVSSMGEDASGNLYLVDYGGKIFRLDLKSGIGPDPNDDAADVLTGGGGNDRIYGGGGNDTLYGGSGDDYLRGGSGADFLSGGSGFDYADYRDSPGRVIIDLAKKTQAGSDAAGDRLSSIEGAFGSAFNDVLKGSSGDNLLRGGAGDDILTGNGGIDRLYGDAGRDTLTGGSGKDWLSGGAGADVFRWQTIGSVGSSLSRADVVRDFSHSAQDRLDLSEIDANALRGGNQAFTFIGKGEFTAAGQVRYEVVGSEALVYLNTDSDQTAEGIIRLSGIHSLKSSDFLL</sequence>
<dbReference type="PROSITE" id="PS00330">
    <property type="entry name" value="HEMOLYSIN_CALCIUM"/>
    <property type="match status" value="4"/>
</dbReference>
<dbReference type="EMBL" id="JACDXJ010000001">
    <property type="protein sequence ID" value="MBA1155812.1"/>
    <property type="molecule type" value="Genomic_DNA"/>
</dbReference>
<dbReference type="GO" id="GO:0005509">
    <property type="term" value="F:calcium ion binding"/>
    <property type="evidence" value="ECO:0007669"/>
    <property type="project" value="InterPro"/>
</dbReference>
<evidence type="ECO:0000259" key="1">
    <source>
        <dbReference type="Pfam" id="PF07995"/>
    </source>
</evidence>
<organism evidence="2 3">
    <name type="scientific">Microvirga mediterraneensis</name>
    <dbReference type="NCBI Taxonomy" id="2754695"/>
    <lineage>
        <taxon>Bacteria</taxon>
        <taxon>Pseudomonadati</taxon>
        <taxon>Pseudomonadota</taxon>
        <taxon>Alphaproteobacteria</taxon>
        <taxon>Hyphomicrobiales</taxon>
        <taxon>Methylobacteriaceae</taxon>
        <taxon>Microvirga</taxon>
    </lineage>
</organism>
<dbReference type="InterPro" id="IPR018511">
    <property type="entry name" value="Hemolysin-typ_Ca-bd_CS"/>
</dbReference>
<reference evidence="2 3" key="1">
    <citation type="submission" date="2020-07" db="EMBL/GenBank/DDBJ databases">
        <title>Draft genome and description of Microvirga mediterraneensis Marseille-Q2068 sp. nov.</title>
        <authorList>
            <person name="Boxberger M."/>
        </authorList>
    </citation>
    <scope>NUCLEOTIDE SEQUENCE [LARGE SCALE GENOMIC DNA]</scope>
    <source>
        <strain evidence="2 3">Marseille-Q2068</strain>
    </source>
</reference>
<dbReference type="InterPro" id="IPR001343">
    <property type="entry name" value="Hemolysn_Ca-bd"/>
</dbReference>
<dbReference type="SUPFAM" id="SSF51120">
    <property type="entry name" value="beta-Roll"/>
    <property type="match status" value="2"/>
</dbReference>
<dbReference type="RefSeq" id="WP_181051415.1">
    <property type="nucleotide sequence ID" value="NZ_JACDXJ010000001.1"/>
</dbReference>
<protein>
    <submittedName>
        <fullName evidence="2">PQQ-dependent sugar dehydrogenase</fullName>
    </submittedName>
</protein>
<accession>A0A838BLY7</accession>
<dbReference type="InterPro" id="IPR011042">
    <property type="entry name" value="6-blade_b-propeller_TolB-like"/>
</dbReference>
<proteinExistence type="predicted"/>
<dbReference type="Pfam" id="PF00353">
    <property type="entry name" value="HemolysinCabind"/>
    <property type="match status" value="3"/>
</dbReference>
<evidence type="ECO:0000313" key="2">
    <source>
        <dbReference type="EMBL" id="MBA1155812.1"/>
    </source>
</evidence>
<dbReference type="AlphaFoldDB" id="A0A838BLY7"/>
<dbReference type="PRINTS" id="PR00313">
    <property type="entry name" value="CABNDNGRPT"/>
</dbReference>
<dbReference type="Gene3D" id="2.150.10.10">
    <property type="entry name" value="Serralysin-like metalloprotease, C-terminal"/>
    <property type="match status" value="2"/>
</dbReference>
<dbReference type="Gene3D" id="2.120.10.30">
    <property type="entry name" value="TolB, C-terminal domain"/>
    <property type="match status" value="1"/>
</dbReference>
<dbReference type="SUPFAM" id="SSF50952">
    <property type="entry name" value="Soluble quinoprotein glucose dehydrogenase"/>
    <property type="match status" value="1"/>
</dbReference>
<gene>
    <name evidence="2" type="ORF">H0S73_06680</name>
</gene>
<feature type="domain" description="Glucose/Sorbosone dehydrogenase" evidence="1">
    <location>
        <begin position="44"/>
        <end position="341"/>
    </location>
</feature>
<dbReference type="InterPro" id="IPR011041">
    <property type="entry name" value="Quinoprot_gluc/sorb_DH_b-prop"/>
</dbReference>
<comment type="caution">
    <text evidence="2">The sequence shown here is derived from an EMBL/GenBank/DDBJ whole genome shotgun (WGS) entry which is preliminary data.</text>
</comment>
<dbReference type="InterPro" id="IPR012938">
    <property type="entry name" value="Glc/Sorbosone_DH"/>
</dbReference>
<dbReference type="Pfam" id="PF07995">
    <property type="entry name" value="GSDH"/>
    <property type="match status" value="1"/>
</dbReference>